<sequence length="330" mass="36849">MASSVPSMMSDLERRFLFNIAKSYYSGAGLIVDAGIFLGASSACLGNGVKENPRVEEIAARWGRPIISLELGITNQQMLLSFKRHGIGLDLKAGDSFGPLIEAHIRDARHLIDLRLGDILETGRIGETPKDRRLPVEILFLDVLKASAISEFAAYEYLPRLIPKRSLVIQQDYLNGDLPFIHIHQEYFASKFEYVGEISSSAIFRLKHRITRDEVAALFAGPLDGEQEIALVSRAAQRSIDPYRRLIMSFAKLRVILNARGLDAAKQYLAFIESEYADQIAQQQLRRVQNVVRAARYLCEVGAGAENEREAVKISTGHRGADHRRTDLVA</sequence>
<proteinExistence type="predicted"/>
<dbReference type="Proteomes" id="UP001198862">
    <property type="component" value="Unassembled WGS sequence"/>
</dbReference>
<reference evidence="1 2" key="1">
    <citation type="submission" date="2021-11" db="EMBL/GenBank/DDBJ databases">
        <authorList>
            <person name="Lee D.-H."/>
            <person name="Kim S.-B."/>
        </authorList>
    </citation>
    <scope>NUCLEOTIDE SEQUENCE [LARGE SCALE GENOMIC DNA]</scope>
    <source>
        <strain evidence="1 2">KCTC 52223</strain>
    </source>
</reference>
<protein>
    <submittedName>
        <fullName evidence="1">Uncharacterized protein</fullName>
    </submittedName>
</protein>
<evidence type="ECO:0000313" key="2">
    <source>
        <dbReference type="Proteomes" id="UP001198862"/>
    </source>
</evidence>
<dbReference type="Gene3D" id="3.40.50.150">
    <property type="entry name" value="Vaccinia Virus protein VP39"/>
    <property type="match status" value="1"/>
</dbReference>
<comment type="caution">
    <text evidence="1">The sequence shown here is derived from an EMBL/GenBank/DDBJ whole genome shotgun (WGS) entry which is preliminary data.</text>
</comment>
<organism evidence="1 2">
    <name type="scientific">Reyranella aquatilis</name>
    <dbReference type="NCBI Taxonomy" id="2035356"/>
    <lineage>
        <taxon>Bacteria</taxon>
        <taxon>Pseudomonadati</taxon>
        <taxon>Pseudomonadota</taxon>
        <taxon>Alphaproteobacteria</taxon>
        <taxon>Hyphomicrobiales</taxon>
        <taxon>Reyranellaceae</taxon>
        <taxon>Reyranella</taxon>
    </lineage>
</organism>
<evidence type="ECO:0000313" key="1">
    <source>
        <dbReference type="EMBL" id="MCC8432277.1"/>
    </source>
</evidence>
<dbReference type="EMBL" id="JAJISD010000013">
    <property type="protein sequence ID" value="MCC8432277.1"/>
    <property type="molecule type" value="Genomic_DNA"/>
</dbReference>
<accession>A0ABS8L1Q8</accession>
<dbReference type="InterPro" id="IPR029063">
    <property type="entry name" value="SAM-dependent_MTases_sf"/>
</dbReference>
<keyword evidence="2" id="KW-1185">Reference proteome</keyword>
<gene>
    <name evidence="1" type="ORF">LJ725_25160</name>
</gene>
<name>A0ABS8L1Q8_9HYPH</name>